<keyword evidence="1" id="KW-0812">Transmembrane</keyword>
<dbReference type="Proteomes" id="UP000238634">
    <property type="component" value="Unassembled WGS sequence"/>
</dbReference>
<dbReference type="STRING" id="1920490.GCA_001895925_04518"/>
<evidence type="ECO:0000256" key="1">
    <source>
        <dbReference type="SAM" id="Phobius"/>
    </source>
</evidence>
<keyword evidence="3" id="KW-1185">Reference proteome</keyword>
<comment type="caution">
    <text evidence="2">The sequence shown here is derived from an EMBL/GenBank/DDBJ whole genome shotgun (WGS) entry which is preliminary data.</text>
</comment>
<proteinExistence type="predicted"/>
<sequence>MVFTLLTLGAIVLAGLIIYWILQPSNRDRRSSSRRTSRPPKRVISLLNGDTATAQRLFETARSRNPGESDQWCWEKVLWDLERDRRW</sequence>
<dbReference type="OrthoDB" id="486403at2"/>
<gene>
    <name evidence="2" type="ORF">C7B65_12080</name>
</gene>
<organism evidence="2 3">
    <name type="scientific">Phormidesmis priestleyi ULC007</name>
    <dbReference type="NCBI Taxonomy" id="1920490"/>
    <lineage>
        <taxon>Bacteria</taxon>
        <taxon>Bacillati</taxon>
        <taxon>Cyanobacteriota</taxon>
        <taxon>Cyanophyceae</taxon>
        <taxon>Leptolyngbyales</taxon>
        <taxon>Leptolyngbyaceae</taxon>
        <taxon>Phormidesmis</taxon>
    </lineage>
</organism>
<dbReference type="AlphaFoldDB" id="A0A2T1DFS8"/>
<reference evidence="2 3" key="2">
    <citation type="submission" date="2018-03" db="EMBL/GenBank/DDBJ databases">
        <title>The ancient ancestry and fast evolution of plastids.</title>
        <authorList>
            <person name="Moore K.R."/>
            <person name="Magnabosco C."/>
            <person name="Momper L."/>
            <person name="Gold D.A."/>
            <person name="Bosak T."/>
            <person name="Fournier G.P."/>
        </authorList>
    </citation>
    <scope>NUCLEOTIDE SEQUENCE [LARGE SCALE GENOMIC DNA]</scope>
    <source>
        <strain evidence="2 3">ULC007</strain>
    </source>
</reference>
<accession>A0A2T1DFS8</accession>
<name>A0A2T1DFS8_9CYAN</name>
<keyword evidence="1" id="KW-1133">Transmembrane helix</keyword>
<feature type="transmembrane region" description="Helical" evidence="1">
    <location>
        <begin position="6"/>
        <end position="22"/>
    </location>
</feature>
<protein>
    <submittedName>
        <fullName evidence="2">Uncharacterized protein</fullName>
    </submittedName>
</protein>
<evidence type="ECO:0000313" key="2">
    <source>
        <dbReference type="EMBL" id="PSB19301.1"/>
    </source>
</evidence>
<reference evidence="2 3" key="1">
    <citation type="submission" date="2018-02" db="EMBL/GenBank/DDBJ databases">
        <authorList>
            <person name="Cohen D.B."/>
            <person name="Kent A.D."/>
        </authorList>
    </citation>
    <scope>NUCLEOTIDE SEQUENCE [LARGE SCALE GENOMIC DNA]</scope>
    <source>
        <strain evidence="2 3">ULC007</strain>
    </source>
</reference>
<evidence type="ECO:0000313" key="3">
    <source>
        <dbReference type="Proteomes" id="UP000238634"/>
    </source>
</evidence>
<dbReference type="EMBL" id="PVWG01000011">
    <property type="protein sequence ID" value="PSB19301.1"/>
    <property type="molecule type" value="Genomic_DNA"/>
</dbReference>
<keyword evidence="1" id="KW-0472">Membrane</keyword>